<accession>A0A934PTA9</accession>
<dbReference type="PANTHER" id="PTHR39430:SF1">
    <property type="entry name" value="PROTEASE"/>
    <property type="match status" value="1"/>
</dbReference>
<dbReference type="Pfam" id="PF02517">
    <property type="entry name" value="Rce1-like"/>
    <property type="match status" value="1"/>
</dbReference>
<feature type="transmembrane region" description="Helical" evidence="1">
    <location>
        <begin position="68"/>
        <end position="90"/>
    </location>
</feature>
<dbReference type="Proteomes" id="UP000613193">
    <property type="component" value="Unassembled WGS sequence"/>
</dbReference>
<reference evidence="3" key="1">
    <citation type="submission" date="2020-12" db="EMBL/GenBank/DDBJ databases">
        <title>Bacterial novel species Mucilaginibacter sp. SD-g isolated from soil.</title>
        <authorList>
            <person name="Jung H.-Y."/>
        </authorList>
    </citation>
    <scope>NUCLEOTIDE SEQUENCE</scope>
    <source>
        <strain evidence="3">SD-g</strain>
    </source>
</reference>
<dbReference type="InterPro" id="IPR003675">
    <property type="entry name" value="Rce1/LyrA-like_dom"/>
</dbReference>
<dbReference type="AlphaFoldDB" id="A0A934PTA9"/>
<dbReference type="GO" id="GO:0008237">
    <property type="term" value="F:metallopeptidase activity"/>
    <property type="evidence" value="ECO:0007669"/>
    <property type="project" value="UniProtKB-KW"/>
</dbReference>
<evidence type="ECO:0000313" key="4">
    <source>
        <dbReference type="Proteomes" id="UP000613193"/>
    </source>
</evidence>
<dbReference type="GO" id="GO:0080120">
    <property type="term" value="P:CAAX-box protein maturation"/>
    <property type="evidence" value="ECO:0007669"/>
    <property type="project" value="UniProtKB-ARBA"/>
</dbReference>
<keyword evidence="4" id="KW-1185">Reference proteome</keyword>
<feature type="transmembrane region" description="Helical" evidence="1">
    <location>
        <begin position="157"/>
        <end position="177"/>
    </location>
</feature>
<gene>
    <name evidence="3" type="ORF">I5M19_07865</name>
</gene>
<dbReference type="GO" id="GO:0004175">
    <property type="term" value="F:endopeptidase activity"/>
    <property type="evidence" value="ECO:0007669"/>
    <property type="project" value="UniProtKB-ARBA"/>
</dbReference>
<evidence type="ECO:0000256" key="1">
    <source>
        <dbReference type="SAM" id="Phobius"/>
    </source>
</evidence>
<feature type="transmembrane region" description="Helical" evidence="1">
    <location>
        <begin position="224"/>
        <end position="245"/>
    </location>
</feature>
<comment type="caution">
    <text evidence="3">The sequence shown here is derived from an EMBL/GenBank/DDBJ whole genome shotgun (WGS) entry which is preliminary data.</text>
</comment>
<feature type="transmembrane region" description="Helical" evidence="1">
    <location>
        <begin position="29"/>
        <end position="48"/>
    </location>
</feature>
<keyword evidence="3" id="KW-0482">Metalloprotease</keyword>
<evidence type="ECO:0000313" key="3">
    <source>
        <dbReference type="EMBL" id="MBK0379216.1"/>
    </source>
</evidence>
<keyword evidence="1" id="KW-0812">Transmembrane</keyword>
<name>A0A934PTA9_9SPHI</name>
<dbReference type="PANTHER" id="PTHR39430">
    <property type="entry name" value="MEMBRANE-ASSOCIATED PROTEASE-RELATED"/>
    <property type="match status" value="1"/>
</dbReference>
<feature type="transmembrane region" description="Helical" evidence="1">
    <location>
        <begin position="5"/>
        <end position="23"/>
    </location>
</feature>
<keyword evidence="3" id="KW-0378">Hydrolase</keyword>
<proteinExistence type="predicted"/>
<feature type="domain" description="CAAX prenyl protease 2/Lysostaphin resistance protein A-like" evidence="2">
    <location>
        <begin position="105"/>
        <end position="196"/>
    </location>
</feature>
<evidence type="ECO:0000259" key="2">
    <source>
        <dbReference type="Pfam" id="PF02517"/>
    </source>
</evidence>
<feature type="transmembrane region" description="Helical" evidence="1">
    <location>
        <begin position="184"/>
        <end position="204"/>
    </location>
</feature>
<keyword evidence="1" id="KW-0472">Membrane</keyword>
<dbReference type="RefSeq" id="WP_200065652.1">
    <property type="nucleotide sequence ID" value="NZ_JAEHFW010000001.1"/>
</dbReference>
<keyword evidence="3" id="KW-0645">Protease</keyword>
<organism evidence="3 4">
    <name type="scientific">Mucilaginibacter segetis</name>
    <dbReference type="NCBI Taxonomy" id="2793071"/>
    <lineage>
        <taxon>Bacteria</taxon>
        <taxon>Pseudomonadati</taxon>
        <taxon>Bacteroidota</taxon>
        <taxon>Sphingobacteriia</taxon>
        <taxon>Sphingobacteriales</taxon>
        <taxon>Sphingobacteriaceae</taxon>
        <taxon>Mucilaginibacter</taxon>
    </lineage>
</organism>
<dbReference type="EMBL" id="JAEHFW010000001">
    <property type="protein sequence ID" value="MBK0379216.1"/>
    <property type="molecule type" value="Genomic_DNA"/>
</dbReference>
<keyword evidence="1" id="KW-1133">Transmembrane helix</keyword>
<sequence length="260" mass="28299">MKKNLVLRIGLFYLLTLVIFALANVLKPLLLSMTLAALGTYVLSLFFLRREGLSPASVGLAFGQHSVVRFCCGLTGGLLMAGLQPVFLLASGQFHLERVHPSAGPVILQLSVYLAAACREELVFRGYSLRRLDQQYGLWIAQAVLFVLFALEHKITGMSWLTAFVGAGSGALLFGLASLKSRGLALPLGLHLAWNAGQWLFGFKGTPGLWRAVVEPGYAEQAEFLGYAAYGVAVGIAAIIIYFYYRHENHRAHTPAESQA</sequence>
<protein>
    <submittedName>
        <fullName evidence="3">CPBP family intramembrane metalloprotease</fullName>
    </submittedName>
</protein>